<dbReference type="EMBL" id="RBKV01000001">
    <property type="protein sequence ID" value="RKR93539.1"/>
    <property type="molecule type" value="Genomic_DNA"/>
</dbReference>
<organism evidence="3 4">
    <name type="scientific">Williamsia marianensis</name>
    <dbReference type="NCBI Taxonomy" id="85044"/>
    <lineage>
        <taxon>Bacteria</taxon>
        <taxon>Bacillati</taxon>
        <taxon>Actinomycetota</taxon>
        <taxon>Actinomycetes</taxon>
        <taxon>Mycobacteriales</taxon>
        <taxon>Nocardiaceae</taxon>
        <taxon>Williamsia</taxon>
    </lineage>
</organism>
<dbReference type="Proteomes" id="UP000274762">
    <property type="component" value="Unassembled WGS sequence"/>
</dbReference>
<name>A0A315SCU3_WILMA</name>
<evidence type="ECO:0000313" key="5">
    <source>
        <dbReference type="Proteomes" id="UP001185792"/>
    </source>
</evidence>
<keyword evidence="5" id="KW-1185">Reference proteome</keyword>
<proteinExistence type="predicted"/>
<dbReference type="AlphaFoldDB" id="A0A315SCU3"/>
<feature type="region of interest" description="Disordered" evidence="1">
    <location>
        <begin position="1"/>
        <end position="49"/>
    </location>
</feature>
<dbReference type="Proteomes" id="UP001185792">
    <property type="component" value="Unassembled WGS sequence"/>
</dbReference>
<evidence type="ECO:0000256" key="1">
    <source>
        <dbReference type="SAM" id="MobiDB-lite"/>
    </source>
</evidence>
<comment type="caution">
    <text evidence="3">The sequence shown here is derived from an EMBL/GenBank/DDBJ whole genome shotgun (WGS) entry which is preliminary data.</text>
</comment>
<gene>
    <name evidence="3" type="ORF">DFJ75_0323</name>
    <name evidence="2" type="ORF">R4198_05750</name>
</gene>
<reference evidence="2 5" key="2">
    <citation type="submission" date="2023-10" db="EMBL/GenBank/DDBJ databases">
        <title>Development of a sustainable strategy for remediation of hydrocarbon-contaminated territories based on the waste exchange concept.</title>
        <authorList>
            <person name="Krivoruchko A."/>
        </authorList>
    </citation>
    <scope>NUCLEOTIDE SEQUENCE [LARGE SCALE GENOMIC DNA]</scope>
    <source>
        <strain evidence="2 5">IEGM 1236</strain>
    </source>
</reference>
<sequence length="49" mass="5268">MTFPHENEEPVGETDETAEQKKTYEAGEEGTGEERDHALGGSEGTSDGQ</sequence>
<evidence type="ECO:0000313" key="2">
    <source>
        <dbReference type="EMBL" id="MDV7133195.1"/>
    </source>
</evidence>
<dbReference type="EMBL" id="JAWLUM010000001">
    <property type="protein sequence ID" value="MDV7133195.1"/>
    <property type="molecule type" value="Genomic_DNA"/>
</dbReference>
<dbReference type="RefSeq" id="WP_165842475.1">
    <property type="nucleotide sequence ID" value="NZ_CBCRXS010000001.1"/>
</dbReference>
<protein>
    <submittedName>
        <fullName evidence="3">Uncharacterized protein</fullName>
    </submittedName>
</protein>
<accession>A0A315SCU3</accession>
<reference evidence="3 4" key="1">
    <citation type="submission" date="2018-10" db="EMBL/GenBank/DDBJ databases">
        <title>Sequencing the genomes of 1000 actinobacteria strains.</title>
        <authorList>
            <person name="Klenk H.-P."/>
        </authorList>
    </citation>
    <scope>NUCLEOTIDE SEQUENCE [LARGE SCALE GENOMIC DNA]</scope>
    <source>
        <strain evidence="3 4">DSM 44343</strain>
    </source>
</reference>
<evidence type="ECO:0000313" key="4">
    <source>
        <dbReference type="Proteomes" id="UP000274762"/>
    </source>
</evidence>
<evidence type="ECO:0000313" key="3">
    <source>
        <dbReference type="EMBL" id="RKR93539.1"/>
    </source>
</evidence>
<accession>A0A495JZC2</accession>